<sequence>MLLRIKRKTFFSNDSHNLTLKLKQNSYRDKLNYLFIATCIKKSLGYKYSWGDSISHKKIQKDKISLPVINQQIDYNFMRNFIGAIQKMIVKDILVYINNLKNDNW</sequence>
<dbReference type="AlphaFoldDB" id="A0A6S4UNC0"/>
<dbReference type="InterPro" id="IPR000055">
    <property type="entry name" value="Restrct_endonuc_typeI_TRD"/>
</dbReference>
<organism evidence="2 3">
    <name type="scientific">Acinetobacter pittii</name>
    <name type="common">Acinetobacter genomosp. 3</name>
    <dbReference type="NCBI Taxonomy" id="48296"/>
    <lineage>
        <taxon>Bacteria</taxon>
        <taxon>Pseudomonadati</taxon>
        <taxon>Pseudomonadota</taxon>
        <taxon>Gammaproteobacteria</taxon>
        <taxon>Moraxellales</taxon>
        <taxon>Moraxellaceae</taxon>
        <taxon>Acinetobacter</taxon>
        <taxon>Acinetobacter calcoaceticus/baumannii complex</taxon>
    </lineage>
</organism>
<dbReference type="Pfam" id="PF01420">
    <property type="entry name" value="Methylase_S"/>
    <property type="match status" value="1"/>
</dbReference>
<evidence type="ECO:0000259" key="1">
    <source>
        <dbReference type="Pfam" id="PF01420"/>
    </source>
</evidence>
<dbReference type="Proteomes" id="UP000515758">
    <property type="component" value="Chromosome"/>
</dbReference>
<accession>A0A6S4UNC0</accession>
<evidence type="ECO:0000313" key="2">
    <source>
        <dbReference type="EMBL" id="BBQ49791.1"/>
    </source>
</evidence>
<proteinExistence type="predicted"/>
<name>A0A6S4UNC0_ACIPI</name>
<feature type="domain" description="Type I restriction modification DNA specificity" evidence="1">
    <location>
        <begin position="8"/>
        <end position="87"/>
    </location>
</feature>
<protein>
    <recommendedName>
        <fullName evidence="1">Type I restriction modification DNA specificity domain-containing protein</fullName>
    </recommendedName>
</protein>
<gene>
    <name evidence="2" type="ORF">WP2W18E11_27890</name>
</gene>
<evidence type="ECO:0000313" key="3">
    <source>
        <dbReference type="Proteomes" id="UP000515758"/>
    </source>
</evidence>
<reference evidence="2 3" key="1">
    <citation type="submission" date="2019-12" db="EMBL/GenBank/DDBJ databases">
        <title>complete genome sequences of Acinetobacter pittii str. WP2-W18-ESBL-11 isolated from wastewater treatment plant effluent.</title>
        <authorList>
            <person name="Sekizuka T."/>
            <person name="Itokawa K."/>
            <person name="Yatsu K."/>
            <person name="Inamine Y."/>
            <person name="Kuroda M."/>
        </authorList>
    </citation>
    <scope>NUCLEOTIDE SEQUENCE [LARGE SCALE GENOMIC DNA]</scope>
    <source>
        <strain evidence="2 3">WP2-W18-ESBL-11</strain>
    </source>
</reference>
<dbReference type="EMBL" id="AP021936">
    <property type="protein sequence ID" value="BBQ49791.1"/>
    <property type="molecule type" value="Genomic_DNA"/>
</dbReference>
<dbReference type="GO" id="GO:0003677">
    <property type="term" value="F:DNA binding"/>
    <property type="evidence" value="ECO:0007669"/>
    <property type="project" value="InterPro"/>
</dbReference>